<name>L8JUM8_9BACT</name>
<evidence type="ECO:0000313" key="1">
    <source>
        <dbReference type="EMBL" id="ELR71244.1"/>
    </source>
</evidence>
<accession>L8JUM8</accession>
<proteinExistence type="predicted"/>
<evidence type="ECO:0000313" key="2">
    <source>
        <dbReference type="Proteomes" id="UP000011135"/>
    </source>
</evidence>
<protein>
    <submittedName>
        <fullName evidence="1">Uncharacterized protein</fullName>
    </submittedName>
</protein>
<reference evidence="1 2" key="1">
    <citation type="submission" date="2012-12" db="EMBL/GenBank/DDBJ databases">
        <title>Genome assembly of Fulvivirga imtechensis AK7.</title>
        <authorList>
            <person name="Nupur N."/>
            <person name="Khatri I."/>
            <person name="Kumar R."/>
            <person name="Subramanian S."/>
            <person name="Pinnaka A."/>
        </authorList>
    </citation>
    <scope>NUCLEOTIDE SEQUENCE [LARGE SCALE GENOMIC DNA]</scope>
    <source>
        <strain evidence="1 2">AK7</strain>
    </source>
</reference>
<dbReference type="EMBL" id="AMZN01000043">
    <property type="protein sequence ID" value="ELR71244.1"/>
    <property type="molecule type" value="Genomic_DNA"/>
</dbReference>
<dbReference type="Proteomes" id="UP000011135">
    <property type="component" value="Unassembled WGS sequence"/>
</dbReference>
<dbReference type="AlphaFoldDB" id="L8JUM8"/>
<organism evidence="1 2">
    <name type="scientific">Fulvivirga imtechensis AK7</name>
    <dbReference type="NCBI Taxonomy" id="1237149"/>
    <lineage>
        <taxon>Bacteria</taxon>
        <taxon>Pseudomonadati</taxon>
        <taxon>Bacteroidota</taxon>
        <taxon>Cytophagia</taxon>
        <taxon>Cytophagales</taxon>
        <taxon>Fulvivirgaceae</taxon>
        <taxon>Fulvivirga</taxon>
    </lineage>
</organism>
<gene>
    <name evidence="1" type="ORF">C900_02859</name>
</gene>
<keyword evidence="2" id="KW-1185">Reference proteome</keyword>
<comment type="caution">
    <text evidence="1">The sequence shown here is derived from an EMBL/GenBank/DDBJ whole genome shotgun (WGS) entry which is preliminary data.</text>
</comment>
<sequence>MSGRAFFGKRNTGISDFLGKAEYSFAYRFVFPVFLKTGQME</sequence>